<name>A0ABU5ILF7_9BURK</name>
<keyword evidence="2 8" id="KW-0813">Transport</keyword>
<feature type="transmembrane region" description="Helical" evidence="9">
    <location>
        <begin position="62"/>
        <end position="89"/>
    </location>
</feature>
<evidence type="ECO:0000256" key="6">
    <source>
        <dbReference type="ARBA" id="ARBA00022989"/>
    </source>
</evidence>
<dbReference type="PANTHER" id="PTHR30625">
    <property type="entry name" value="PROTEIN TOLQ"/>
    <property type="match status" value="1"/>
</dbReference>
<keyword evidence="5 8" id="KW-0653">Protein transport</keyword>
<evidence type="ECO:0000313" key="11">
    <source>
        <dbReference type="EMBL" id="MDZ5459741.1"/>
    </source>
</evidence>
<evidence type="ECO:0000256" key="5">
    <source>
        <dbReference type="ARBA" id="ARBA00022927"/>
    </source>
</evidence>
<evidence type="ECO:0000313" key="12">
    <source>
        <dbReference type="Proteomes" id="UP001293718"/>
    </source>
</evidence>
<dbReference type="EMBL" id="JAXOJX010000049">
    <property type="protein sequence ID" value="MDZ5459741.1"/>
    <property type="molecule type" value="Genomic_DNA"/>
</dbReference>
<gene>
    <name evidence="11" type="primary">exbB</name>
    <name evidence="11" type="ORF">SM757_24480</name>
</gene>
<dbReference type="InterPro" id="IPR050790">
    <property type="entry name" value="ExbB/TolQ_transport"/>
</dbReference>
<evidence type="ECO:0000256" key="9">
    <source>
        <dbReference type="SAM" id="Phobius"/>
    </source>
</evidence>
<evidence type="ECO:0000256" key="4">
    <source>
        <dbReference type="ARBA" id="ARBA00022692"/>
    </source>
</evidence>
<organism evidence="11 12">
    <name type="scientific">Azohydromonas lata</name>
    <dbReference type="NCBI Taxonomy" id="45677"/>
    <lineage>
        <taxon>Bacteria</taxon>
        <taxon>Pseudomonadati</taxon>
        <taxon>Pseudomonadota</taxon>
        <taxon>Betaproteobacteria</taxon>
        <taxon>Burkholderiales</taxon>
        <taxon>Sphaerotilaceae</taxon>
        <taxon>Azohydromonas</taxon>
    </lineage>
</organism>
<evidence type="ECO:0000256" key="2">
    <source>
        <dbReference type="ARBA" id="ARBA00022448"/>
    </source>
</evidence>
<dbReference type="RefSeq" id="WP_322467400.1">
    <property type="nucleotide sequence ID" value="NZ_JAXOJX010000049.1"/>
</dbReference>
<evidence type="ECO:0000256" key="7">
    <source>
        <dbReference type="ARBA" id="ARBA00023136"/>
    </source>
</evidence>
<evidence type="ECO:0000256" key="8">
    <source>
        <dbReference type="RuleBase" id="RU004057"/>
    </source>
</evidence>
<dbReference type="Pfam" id="PF01618">
    <property type="entry name" value="MotA_ExbB"/>
    <property type="match status" value="1"/>
</dbReference>
<protein>
    <submittedName>
        <fullName evidence="11">TonB-system energizer ExbB</fullName>
    </submittedName>
</protein>
<feature type="transmembrane region" description="Helical" evidence="9">
    <location>
        <begin position="101"/>
        <end position="127"/>
    </location>
</feature>
<comment type="caution">
    <text evidence="11">The sequence shown here is derived from an EMBL/GenBank/DDBJ whole genome shotgun (WGS) entry which is preliminary data.</text>
</comment>
<sequence length="146" mass="15939">MENAKNMDWLGGAIDYGVIGVLMLLSVLVVAIGIERTLYFRRVEAQRMPDIKSLELALTRRLFVIASVASNAPYLGLLGTVFGIMLTFYRMEHGGAMDPSQIMLGLALALKATAAGLVVALVAVAFYNTLLRRAKVLMLQWEIAHG</sequence>
<keyword evidence="6 9" id="KW-1133">Transmembrane helix</keyword>
<comment type="subcellular location">
    <subcellularLocation>
        <location evidence="1">Cell membrane</location>
        <topology evidence="1">Multi-pass membrane protein</topology>
    </subcellularLocation>
    <subcellularLocation>
        <location evidence="8">Membrane</location>
        <topology evidence="8">Multi-pass membrane protein</topology>
    </subcellularLocation>
</comment>
<evidence type="ECO:0000259" key="10">
    <source>
        <dbReference type="Pfam" id="PF01618"/>
    </source>
</evidence>
<reference evidence="11 12" key="1">
    <citation type="submission" date="2023-11" db="EMBL/GenBank/DDBJ databases">
        <title>Draft genome of Azohydromonas lata strain H1 (DSM1123), a polyhydroxyalkanoate producer.</title>
        <authorList>
            <person name="Traversa D."/>
            <person name="D'Addabbo P."/>
            <person name="Pazzani C."/>
            <person name="Manzari C."/>
            <person name="Chiara M."/>
            <person name="Scrascia M."/>
        </authorList>
    </citation>
    <scope>NUCLEOTIDE SEQUENCE [LARGE SCALE GENOMIC DNA]</scope>
    <source>
        <strain evidence="11 12">H1</strain>
    </source>
</reference>
<evidence type="ECO:0000256" key="1">
    <source>
        <dbReference type="ARBA" id="ARBA00004651"/>
    </source>
</evidence>
<keyword evidence="12" id="KW-1185">Reference proteome</keyword>
<comment type="similarity">
    <text evidence="8">Belongs to the exbB/tolQ family.</text>
</comment>
<dbReference type="InterPro" id="IPR002898">
    <property type="entry name" value="MotA_ExbB_proton_chnl"/>
</dbReference>
<dbReference type="PANTHER" id="PTHR30625:SF15">
    <property type="entry name" value="BIOPOLYMER TRANSPORT PROTEIN EXBB"/>
    <property type="match status" value="1"/>
</dbReference>
<keyword evidence="7 9" id="KW-0472">Membrane</keyword>
<evidence type="ECO:0000256" key="3">
    <source>
        <dbReference type="ARBA" id="ARBA00022475"/>
    </source>
</evidence>
<dbReference type="Proteomes" id="UP001293718">
    <property type="component" value="Unassembled WGS sequence"/>
</dbReference>
<dbReference type="InterPro" id="IPR014172">
    <property type="entry name" value="TonB_ExbB_2"/>
</dbReference>
<accession>A0ABU5ILF7</accession>
<dbReference type="NCBIfam" id="TIGR02805">
    <property type="entry name" value="exbB2"/>
    <property type="match status" value="1"/>
</dbReference>
<proteinExistence type="inferred from homology"/>
<feature type="domain" description="MotA/TolQ/ExbB proton channel" evidence="10">
    <location>
        <begin position="51"/>
        <end position="142"/>
    </location>
</feature>
<keyword evidence="4 9" id="KW-0812">Transmembrane</keyword>
<keyword evidence="3" id="KW-1003">Cell membrane</keyword>
<feature type="transmembrane region" description="Helical" evidence="9">
    <location>
        <begin position="16"/>
        <end position="34"/>
    </location>
</feature>